<dbReference type="PANTHER" id="PTHR43201">
    <property type="entry name" value="ACYL-COA SYNTHETASE"/>
    <property type="match status" value="1"/>
</dbReference>
<accession>A0A2S8IMS3</accession>
<comment type="caution">
    <text evidence="5">The sequence shown here is derived from an EMBL/GenBank/DDBJ whole genome shotgun (WGS) entry which is preliminary data.</text>
</comment>
<dbReference type="Pfam" id="PF00501">
    <property type="entry name" value="AMP-binding"/>
    <property type="match status" value="1"/>
</dbReference>
<keyword evidence="2" id="KW-0436">Ligase</keyword>
<dbReference type="PROSITE" id="PS00455">
    <property type="entry name" value="AMP_BINDING"/>
    <property type="match status" value="1"/>
</dbReference>
<evidence type="ECO:0000313" key="6">
    <source>
        <dbReference type="Proteomes" id="UP000239290"/>
    </source>
</evidence>
<evidence type="ECO:0000256" key="1">
    <source>
        <dbReference type="ARBA" id="ARBA00006432"/>
    </source>
</evidence>
<sequence length="540" mass="57861">MNEIPEWGTLPRMLRQRATAHPQSVAVIDGDTTLSLSDIRTQASQVARALISRGVVAGDRIAVWAPNCWQWVVTAFGIWDCGAVVVPLSTRGKGIETAEVLRRTGCRVLVAIDDFLGTSYIDQLATAVGGPSSDAPFADLPDVHTLVLLQGDRNIPGTFPWEAFLDLHDTVPLEAAEKRALAVEPTDIFEILMTSGTTGQPKGVMLNGGQILRAYWDWAEVCGLGKGDRLAVVSPFAHGFGINAGMIACVERLATMVPVAVFDPDRALDMVENLGLTTLAGPPNLFSRILSDPELDQRDTSSLRWAIVGAASVPDELVIALQDRLGFERITNAYGLIEGSVVTMTRPGDPTAVVAGSAGRVVPGMEIRLVDSDGAPARTGEQGEIQIRGYGVMQGYWDAPQLTSDAFTSDGWLSTGDVGSLDCEGNLRIVGRTKEMLIVGGFNAYPAEIESLLLHNPKLAQAAVIGAPDDVLGEVVWAFVVPHAGENPTEEEIVAWARANMSNYKAPRRVLVLETLPVTANGKIAKASLRERVDQLRTSV</sequence>
<gene>
    <name evidence="5" type="ORF">C5613_36970</name>
</gene>
<proteinExistence type="inferred from homology"/>
<dbReference type="InterPro" id="IPR042099">
    <property type="entry name" value="ANL_N_sf"/>
</dbReference>
<name>A0A2S8IMS3_RHOOP</name>
<dbReference type="Gene3D" id="3.40.50.12780">
    <property type="entry name" value="N-terminal domain of ligase-like"/>
    <property type="match status" value="1"/>
</dbReference>
<dbReference type="AlphaFoldDB" id="A0A2S8IMS3"/>
<dbReference type="EMBL" id="PUIO01000067">
    <property type="protein sequence ID" value="PQP16080.1"/>
    <property type="molecule type" value="Genomic_DNA"/>
</dbReference>
<dbReference type="InterPro" id="IPR045851">
    <property type="entry name" value="AMP-bd_C_sf"/>
</dbReference>
<evidence type="ECO:0000259" key="3">
    <source>
        <dbReference type="Pfam" id="PF00501"/>
    </source>
</evidence>
<protein>
    <submittedName>
        <fullName evidence="5">AMP-dependent synthetase</fullName>
    </submittedName>
</protein>
<dbReference type="PANTHER" id="PTHR43201:SF5">
    <property type="entry name" value="MEDIUM-CHAIN ACYL-COA LIGASE ACSF2, MITOCHONDRIAL"/>
    <property type="match status" value="1"/>
</dbReference>
<evidence type="ECO:0000259" key="4">
    <source>
        <dbReference type="Pfam" id="PF13193"/>
    </source>
</evidence>
<dbReference type="GO" id="GO:0031956">
    <property type="term" value="F:medium-chain fatty acid-CoA ligase activity"/>
    <property type="evidence" value="ECO:0007669"/>
    <property type="project" value="TreeGrafter"/>
</dbReference>
<evidence type="ECO:0000313" key="5">
    <source>
        <dbReference type="EMBL" id="PQP16080.1"/>
    </source>
</evidence>
<dbReference type="Gene3D" id="3.30.300.30">
    <property type="match status" value="1"/>
</dbReference>
<dbReference type="InterPro" id="IPR020845">
    <property type="entry name" value="AMP-binding_CS"/>
</dbReference>
<feature type="domain" description="AMP-binding enzyme C-terminal" evidence="4">
    <location>
        <begin position="448"/>
        <end position="523"/>
    </location>
</feature>
<dbReference type="Pfam" id="PF13193">
    <property type="entry name" value="AMP-binding_C"/>
    <property type="match status" value="1"/>
</dbReference>
<comment type="similarity">
    <text evidence="1">Belongs to the ATP-dependent AMP-binding enzyme family.</text>
</comment>
<feature type="domain" description="AMP-dependent synthetase/ligase" evidence="3">
    <location>
        <begin position="15"/>
        <end position="397"/>
    </location>
</feature>
<evidence type="ECO:0000256" key="2">
    <source>
        <dbReference type="ARBA" id="ARBA00022598"/>
    </source>
</evidence>
<dbReference type="RefSeq" id="WP_105422268.1">
    <property type="nucleotide sequence ID" value="NZ_PUIO01000067.1"/>
</dbReference>
<reference evidence="6" key="1">
    <citation type="submission" date="2018-02" db="EMBL/GenBank/DDBJ databases">
        <title>Draft genome sequencing of Rhodococcus opacus KU647198.</title>
        <authorList>
            <person name="Zheng B.-X."/>
        </authorList>
    </citation>
    <scope>NUCLEOTIDE SEQUENCE [LARGE SCALE GENOMIC DNA]</scope>
    <source>
        <strain evidence="6">04-OD7</strain>
    </source>
</reference>
<dbReference type="GO" id="GO:0006631">
    <property type="term" value="P:fatty acid metabolic process"/>
    <property type="evidence" value="ECO:0007669"/>
    <property type="project" value="TreeGrafter"/>
</dbReference>
<dbReference type="SUPFAM" id="SSF56801">
    <property type="entry name" value="Acetyl-CoA synthetase-like"/>
    <property type="match status" value="1"/>
</dbReference>
<dbReference type="InterPro" id="IPR000873">
    <property type="entry name" value="AMP-dep_synth/lig_dom"/>
</dbReference>
<organism evidence="5 6">
    <name type="scientific">Rhodococcus opacus</name>
    <name type="common">Nocardia opaca</name>
    <dbReference type="NCBI Taxonomy" id="37919"/>
    <lineage>
        <taxon>Bacteria</taxon>
        <taxon>Bacillati</taxon>
        <taxon>Actinomycetota</taxon>
        <taxon>Actinomycetes</taxon>
        <taxon>Mycobacteriales</taxon>
        <taxon>Nocardiaceae</taxon>
        <taxon>Rhodococcus</taxon>
    </lineage>
</organism>
<dbReference type="InterPro" id="IPR025110">
    <property type="entry name" value="AMP-bd_C"/>
</dbReference>
<dbReference type="Proteomes" id="UP000239290">
    <property type="component" value="Unassembled WGS sequence"/>
</dbReference>